<feature type="signal peptide" evidence="1">
    <location>
        <begin position="1"/>
        <end position="21"/>
    </location>
</feature>
<sequence>MNRKALSALLVLLLSVSPAWAQQEPLPDQPYVLKTTATIHILDIVVTDKKGKVYTNLKQDDFTIYEDAVEQRIRSFEPPSKHTMPEGSGLVVKSSADLPKIGAAPVTILVLDDLNTSFENMAYARNRIQKYLEAQPAVMKQPTTLLAATNTKFVVVKDFTQDRAELLTALHKYFPEYPWKQMKSGGGGSGAFERMGESLNSLYSMAEAFRGTPGRKTVLWVGKGFPAVDLLNLDTSSTILLQAGIKRITNALLDSRITLYTIDPSSQLGTIGVIGTSDDLQDYETRNDGQPFSDEINFSTLAPATGGKAFFSRNDIDAEVAEGTEAGSNYYTISYTPSNPPKPGEEYRQIRIKMRDPSLTAVTRDGYYPPDPHVDATGAPIPRTPKEQRDELEAEMGKAAMSTLAYNGLLLSLAPADGGKVKLGVASGGLKWTDEPSGKTRAEITVLQVAFSSKDKALAHSSQELSAEVMGRIQNPDQKAYFLIPVQMPPGTTRLRVVVRDAVNGKIGTVELLTGGK</sequence>
<reference evidence="2 3" key="1">
    <citation type="submission" date="2017-06" db="EMBL/GenBank/DDBJ databases">
        <authorList>
            <person name="Kim H.J."/>
            <person name="Triplett B.A."/>
        </authorList>
    </citation>
    <scope>NUCLEOTIDE SEQUENCE [LARGE SCALE GENOMIC DNA]</scope>
    <source>
        <strain evidence="2 3">DSM 18704</strain>
    </source>
</reference>
<proteinExistence type="predicted"/>
<dbReference type="Proteomes" id="UP000198356">
    <property type="component" value="Unassembled WGS sequence"/>
</dbReference>
<gene>
    <name evidence="2" type="ORF">SAMN05421770_11239</name>
</gene>
<organism evidence="2 3">
    <name type="scientific">Granulicella rosea</name>
    <dbReference type="NCBI Taxonomy" id="474952"/>
    <lineage>
        <taxon>Bacteria</taxon>
        <taxon>Pseudomonadati</taxon>
        <taxon>Acidobacteriota</taxon>
        <taxon>Terriglobia</taxon>
        <taxon>Terriglobales</taxon>
        <taxon>Acidobacteriaceae</taxon>
        <taxon>Granulicella</taxon>
    </lineage>
</organism>
<name>A0A239MFQ7_9BACT</name>
<dbReference type="InterPro" id="IPR017802">
    <property type="entry name" value="VWFA-rel_acidobac-type"/>
</dbReference>
<dbReference type="RefSeq" id="WP_089410318.1">
    <property type="nucleotide sequence ID" value="NZ_FZOU01000012.1"/>
</dbReference>
<dbReference type="NCBIfam" id="TIGR03436">
    <property type="entry name" value="acidobact_VWFA"/>
    <property type="match status" value="1"/>
</dbReference>
<evidence type="ECO:0000313" key="3">
    <source>
        <dbReference type="Proteomes" id="UP000198356"/>
    </source>
</evidence>
<dbReference type="OrthoDB" id="115401at2"/>
<keyword evidence="1" id="KW-0732">Signal</keyword>
<keyword evidence="3" id="KW-1185">Reference proteome</keyword>
<feature type="chain" id="PRO_5011969447" evidence="1">
    <location>
        <begin position="22"/>
        <end position="517"/>
    </location>
</feature>
<accession>A0A239MFQ7</accession>
<dbReference type="EMBL" id="FZOU01000012">
    <property type="protein sequence ID" value="SNT41491.1"/>
    <property type="molecule type" value="Genomic_DNA"/>
</dbReference>
<dbReference type="AlphaFoldDB" id="A0A239MFQ7"/>
<protein>
    <submittedName>
        <fullName evidence="2">VWFA-related domain-containing protein</fullName>
    </submittedName>
</protein>
<evidence type="ECO:0000313" key="2">
    <source>
        <dbReference type="EMBL" id="SNT41491.1"/>
    </source>
</evidence>
<evidence type="ECO:0000256" key="1">
    <source>
        <dbReference type="SAM" id="SignalP"/>
    </source>
</evidence>